<accession>A0A0A9DPQ5</accession>
<proteinExistence type="predicted"/>
<name>A0A0A9DPQ5_ARUDO</name>
<dbReference type="AlphaFoldDB" id="A0A0A9DPQ5"/>
<reference evidence="1" key="1">
    <citation type="submission" date="2014-09" db="EMBL/GenBank/DDBJ databases">
        <authorList>
            <person name="Magalhaes I.L.F."/>
            <person name="Oliveira U."/>
            <person name="Santos F.R."/>
            <person name="Vidigal T.H.D.A."/>
            <person name="Brescovit A.D."/>
            <person name="Santos A.J."/>
        </authorList>
    </citation>
    <scope>NUCLEOTIDE SEQUENCE</scope>
    <source>
        <tissue evidence="1">Shoot tissue taken approximately 20 cm above the soil surface</tissue>
    </source>
</reference>
<evidence type="ECO:0000313" key="1">
    <source>
        <dbReference type="EMBL" id="JAD85767.1"/>
    </source>
</evidence>
<organism evidence="1">
    <name type="scientific">Arundo donax</name>
    <name type="common">Giant reed</name>
    <name type="synonym">Donax arundinaceus</name>
    <dbReference type="NCBI Taxonomy" id="35708"/>
    <lineage>
        <taxon>Eukaryota</taxon>
        <taxon>Viridiplantae</taxon>
        <taxon>Streptophyta</taxon>
        <taxon>Embryophyta</taxon>
        <taxon>Tracheophyta</taxon>
        <taxon>Spermatophyta</taxon>
        <taxon>Magnoliopsida</taxon>
        <taxon>Liliopsida</taxon>
        <taxon>Poales</taxon>
        <taxon>Poaceae</taxon>
        <taxon>PACMAD clade</taxon>
        <taxon>Arundinoideae</taxon>
        <taxon>Arundineae</taxon>
        <taxon>Arundo</taxon>
    </lineage>
</organism>
<dbReference type="EMBL" id="GBRH01212128">
    <property type="protein sequence ID" value="JAD85767.1"/>
    <property type="molecule type" value="Transcribed_RNA"/>
</dbReference>
<reference evidence="1" key="2">
    <citation type="journal article" date="2015" name="Data Brief">
        <title>Shoot transcriptome of the giant reed, Arundo donax.</title>
        <authorList>
            <person name="Barrero R.A."/>
            <person name="Guerrero F.D."/>
            <person name="Moolhuijzen P."/>
            <person name="Goolsby J.A."/>
            <person name="Tidwell J."/>
            <person name="Bellgard S.E."/>
            <person name="Bellgard M.I."/>
        </authorList>
    </citation>
    <scope>NUCLEOTIDE SEQUENCE</scope>
    <source>
        <tissue evidence="1">Shoot tissue taken approximately 20 cm above the soil surface</tissue>
    </source>
</reference>
<sequence length="162" mass="18256">MPELSSVGKPAQTEYQGKVLEINIKDSNRNDCVADGKSVMEIGEVDPDWWEEAVKFANSIDNVSQAHGMCNLEDTGYDDADAEWWMHAERIMEQVEGQSIAKQCIGFLQSLLLNTFIFSLERAAGHILKREVKEHVHLTCSFPGASLRLLYDVHTGNHYVDM</sequence>
<protein>
    <submittedName>
        <fullName evidence="1">Uncharacterized protein</fullName>
    </submittedName>
</protein>